<reference evidence="3" key="1">
    <citation type="submission" date="2023-03" db="EMBL/GenBank/DDBJ databases">
        <title>Massive genome expansion in bonnet fungi (Mycena s.s.) driven by repeated elements and novel gene families across ecological guilds.</title>
        <authorList>
            <consortium name="Lawrence Berkeley National Laboratory"/>
            <person name="Harder C.B."/>
            <person name="Miyauchi S."/>
            <person name="Viragh M."/>
            <person name="Kuo A."/>
            <person name="Thoen E."/>
            <person name="Andreopoulos B."/>
            <person name="Lu D."/>
            <person name="Skrede I."/>
            <person name="Drula E."/>
            <person name="Henrissat B."/>
            <person name="Morin E."/>
            <person name="Kohler A."/>
            <person name="Barry K."/>
            <person name="LaButti K."/>
            <person name="Morin E."/>
            <person name="Salamov A."/>
            <person name="Lipzen A."/>
            <person name="Mereny Z."/>
            <person name="Hegedus B."/>
            <person name="Baldrian P."/>
            <person name="Stursova M."/>
            <person name="Weitz H."/>
            <person name="Taylor A."/>
            <person name="Grigoriev I.V."/>
            <person name="Nagy L.G."/>
            <person name="Martin F."/>
            <person name="Kauserud H."/>
        </authorList>
    </citation>
    <scope>NUCLEOTIDE SEQUENCE</scope>
    <source>
        <strain evidence="3">CBHHK067</strain>
    </source>
</reference>
<evidence type="ECO:0000259" key="2">
    <source>
        <dbReference type="Pfam" id="PF00248"/>
    </source>
</evidence>
<comment type="caution">
    <text evidence="3">The sequence shown here is derived from an EMBL/GenBank/DDBJ whole genome shotgun (WGS) entry which is preliminary data.</text>
</comment>
<dbReference type="GO" id="GO:0016491">
    <property type="term" value="F:oxidoreductase activity"/>
    <property type="evidence" value="ECO:0007669"/>
    <property type="project" value="UniProtKB-KW"/>
</dbReference>
<dbReference type="PANTHER" id="PTHR43625:SF78">
    <property type="entry name" value="PYRIDOXAL REDUCTASE-RELATED"/>
    <property type="match status" value="1"/>
</dbReference>
<dbReference type="AlphaFoldDB" id="A0AAD7CUG7"/>
<dbReference type="Pfam" id="PF00248">
    <property type="entry name" value="Aldo_ket_red"/>
    <property type="match status" value="1"/>
</dbReference>
<protein>
    <submittedName>
        <fullName evidence="3">Aldo/keto reductase</fullName>
    </submittedName>
</protein>
<name>A0AAD7CUG7_MYCRO</name>
<feature type="domain" description="NADP-dependent oxidoreductase" evidence="2">
    <location>
        <begin position="76"/>
        <end position="323"/>
    </location>
</feature>
<proteinExistence type="predicted"/>
<sequence>MVVRVTKLGGTASEVTVGRISHGLMMATCVLLPPLQGRVAIRAGVDALPAGVKMVFEQRYAPAIHREFYSATWGTENLELLARFYAKYPEYAEKTFLSVKGGMNAREPDSSLEYLRKSVTNIARALGPHKTMDLYEPARIDPGRSIEEAMANLVVLRDEGHFAHIGLSECKAETLRRAHAVSPVTAVEIELSVWEYGEEQKKFIVTAGELGISVIAYSPLGKGFLTRKFVSPKDLPAGDYRTRFTRFTEANMVNNMPIVSTLTALAAKKGVTPAQLAIAWVAALGEHVIPLPGSSRAARTLENCAAGDIELSADEFAEVTALADADTVVGDRMAGGKELQHLWG</sequence>
<dbReference type="GO" id="GO:0005737">
    <property type="term" value="C:cytoplasm"/>
    <property type="evidence" value="ECO:0007669"/>
    <property type="project" value="TreeGrafter"/>
</dbReference>
<evidence type="ECO:0000256" key="1">
    <source>
        <dbReference type="ARBA" id="ARBA00023002"/>
    </source>
</evidence>
<keyword evidence="1" id="KW-0560">Oxidoreductase</keyword>
<dbReference type="CDD" id="cd19077">
    <property type="entry name" value="AKR_AKR8A1-2"/>
    <property type="match status" value="1"/>
</dbReference>
<dbReference type="InterPro" id="IPR050791">
    <property type="entry name" value="Aldo-Keto_reductase"/>
</dbReference>
<dbReference type="Gene3D" id="3.20.20.100">
    <property type="entry name" value="NADP-dependent oxidoreductase domain"/>
    <property type="match status" value="1"/>
</dbReference>
<dbReference type="EMBL" id="JARKIE010000223">
    <property type="protein sequence ID" value="KAJ7664289.1"/>
    <property type="molecule type" value="Genomic_DNA"/>
</dbReference>
<keyword evidence="4" id="KW-1185">Reference proteome</keyword>
<dbReference type="SUPFAM" id="SSF51430">
    <property type="entry name" value="NAD(P)-linked oxidoreductase"/>
    <property type="match status" value="1"/>
</dbReference>
<dbReference type="InterPro" id="IPR023210">
    <property type="entry name" value="NADP_OxRdtase_dom"/>
</dbReference>
<dbReference type="PANTHER" id="PTHR43625">
    <property type="entry name" value="AFLATOXIN B1 ALDEHYDE REDUCTASE"/>
    <property type="match status" value="1"/>
</dbReference>
<gene>
    <name evidence="3" type="ORF">B0H17DRAFT_1256271</name>
</gene>
<accession>A0AAD7CUG7</accession>
<evidence type="ECO:0000313" key="4">
    <source>
        <dbReference type="Proteomes" id="UP001221757"/>
    </source>
</evidence>
<dbReference type="Proteomes" id="UP001221757">
    <property type="component" value="Unassembled WGS sequence"/>
</dbReference>
<dbReference type="InterPro" id="IPR036812">
    <property type="entry name" value="NAD(P)_OxRdtase_dom_sf"/>
</dbReference>
<evidence type="ECO:0000313" key="3">
    <source>
        <dbReference type="EMBL" id="KAJ7664289.1"/>
    </source>
</evidence>
<organism evidence="3 4">
    <name type="scientific">Mycena rosella</name>
    <name type="common">Pink bonnet</name>
    <name type="synonym">Agaricus rosellus</name>
    <dbReference type="NCBI Taxonomy" id="1033263"/>
    <lineage>
        <taxon>Eukaryota</taxon>
        <taxon>Fungi</taxon>
        <taxon>Dikarya</taxon>
        <taxon>Basidiomycota</taxon>
        <taxon>Agaricomycotina</taxon>
        <taxon>Agaricomycetes</taxon>
        <taxon>Agaricomycetidae</taxon>
        <taxon>Agaricales</taxon>
        <taxon>Marasmiineae</taxon>
        <taxon>Mycenaceae</taxon>
        <taxon>Mycena</taxon>
    </lineage>
</organism>